<feature type="transmembrane region" description="Helical" evidence="10">
    <location>
        <begin position="80"/>
        <end position="97"/>
    </location>
</feature>
<evidence type="ECO:0000256" key="2">
    <source>
        <dbReference type="ARBA" id="ARBA00007079"/>
    </source>
</evidence>
<feature type="transmembrane region" description="Helical" evidence="10">
    <location>
        <begin position="104"/>
        <end position="128"/>
    </location>
</feature>
<keyword evidence="8" id="KW-0407">Ion channel</keyword>
<keyword evidence="4 10" id="KW-0812">Transmembrane</keyword>
<dbReference type="GO" id="GO:0016020">
    <property type="term" value="C:membrane"/>
    <property type="evidence" value="ECO:0007669"/>
    <property type="project" value="UniProtKB-SubCell"/>
</dbReference>
<name>A0AAV1IGG5_9CHLO</name>
<organism evidence="11 12">
    <name type="scientific">Coccomyxa viridis</name>
    <dbReference type="NCBI Taxonomy" id="1274662"/>
    <lineage>
        <taxon>Eukaryota</taxon>
        <taxon>Viridiplantae</taxon>
        <taxon>Chlorophyta</taxon>
        <taxon>core chlorophytes</taxon>
        <taxon>Trebouxiophyceae</taxon>
        <taxon>Trebouxiophyceae incertae sedis</taxon>
        <taxon>Coccomyxaceae</taxon>
        <taxon>Coccomyxa</taxon>
    </lineage>
</organism>
<evidence type="ECO:0000256" key="9">
    <source>
        <dbReference type="SAM" id="MobiDB-lite"/>
    </source>
</evidence>
<evidence type="ECO:0000256" key="8">
    <source>
        <dbReference type="ARBA" id="ARBA00023303"/>
    </source>
</evidence>
<evidence type="ECO:0000313" key="11">
    <source>
        <dbReference type="EMBL" id="CAK0786419.1"/>
    </source>
</evidence>
<comment type="subcellular location">
    <subcellularLocation>
        <location evidence="1">Membrane</location>
        <topology evidence="1">Multi-pass membrane protein</topology>
    </subcellularLocation>
</comment>
<feature type="transmembrane region" description="Helical" evidence="10">
    <location>
        <begin position="162"/>
        <end position="182"/>
    </location>
</feature>
<evidence type="ECO:0000313" key="12">
    <source>
        <dbReference type="Proteomes" id="UP001314263"/>
    </source>
</evidence>
<feature type="transmembrane region" description="Helical" evidence="10">
    <location>
        <begin position="48"/>
        <end position="68"/>
    </location>
</feature>
<sequence>MKLQTPPEYVLRGLRMALGVAACLAIGFMGINYQFIDQGKWGEHMCDLVGNAARSGAITCVIVASPVIGRVVVVGSDRTIGTVAGGVTGWLCFMAAYQMTRSHYLWQYAVLCLMVTVFAWASVIVGWWAARLETTPKLFTLTFVLVAFSAKDMTNAFEVMVSRISGIVGGTLISLLLAVTVYPSSATQELLQDLKVALRGLTELNKSAVREAAHALGHATQPGEDREHREEEDTGVDKPLLGRNEAAGHSKACEAGLVGILAALSRATEALPLSQREAYIGTFLGRMWFLPGVKWFRMRHLPYEETEEVIMEIRFTAWLLWRIHLAFRQMGVGGGMGAQFALAFLKSLPFGLVLELAEASQESFTWLAEHFPDVDRENPGLERLKRAVKALLENMDRQHAHILKQLRSGQGDKKNKSKQPAQTAMIQHLAEGTFDIEQGLKPQSDKGEDGGAGQKSAFPKIKEDLWNTAQEQVSMDMPESHEKAERGQMAEDGLAGASPEDQTAFPSNVEDQVAEVRWYSMGVLMEELEEAVEGLQCHLHEYSRHLPDAAIKLYAKDHPAPEKDMLSP</sequence>
<dbReference type="EMBL" id="CAUYUE010000014">
    <property type="protein sequence ID" value="CAK0786419.1"/>
    <property type="molecule type" value="Genomic_DNA"/>
</dbReference>
<dbReference type="GO" id="GO:0034220">
    <property type="term" value="P:monoatomic ion transmembrane transport"/>
    <property type="evidence" value="ECO:0007669"/>
    <property type="project" value="UniProtKB-KW"/>
</dbReference>
<keyword evidence="12" id="KW-1185">Reference proteome</keyword>
<dbReference type="GO" id="GO:0015743">
    <property type="term" value="P:malate transport"/>
    <property type="evidence" value="ECO:0007669"/>
    <property type="project" value="InterPro"/>
</dbReference>
<keyword evidence="5 10" id="KW-1133">Transmembrane helix</keyword>
<feature type="region of interest" description="Disordered" evidence="9">
    <location>
        <begin position="215"/>
        <end position="241"/>
    </location>
</feature>
<evidence type="ECO:0000256" key="7">
    <source>
        <dbReference type="ARBA" id="ARBA00023136"/>
    </source>
</evidence>
<keyword evidence="7 10" id="KW-0472">Membrane</keyword>
<feature type="transmembrane region" description="Helical" evidence="10">
    <location>
        <begin position="16"/>
        <end position="36"/>
    </location>
</feature>
<reference evidence="11 12" key="1">
    <citation type="submission" date="2023-10" db="EMBL/GenBank/DDBJ databases">
        <authorList>
            <person name="Maclean D."/>
            <person name="Macfadyen A."/>
        </authorList>
    </citation>
    <scope>NUCLEOTIDE SEQUENCE [LARGE SCALE GENOMIC DNA]</scope>
</reference>
<evidence type="ECO:0000256" key="1">
    <source>
        <dbReference type="ARBA" id="ARBA00004141"/>
    </source>
</evidence>
<dbReference type="PANTHER" id="PTHR31086">
    <property type="entry name" value="ALUMINUM-ACTIVATED MALATE TRANSPORTER 10"/>
    <property type="match status" value="1"/>
</dbReference>
<comment type="caution">
    <text evidence="11">The sequence shown here is derived from an EMBL/GenBank/DDBJ whole genome shotgun (WGS) entry which is preliminary data.</text>
</comment>
<feature type="region of interest" description="Disordered" evidence="9">
    <location>
        <begin position="475"/>
        <end position="508"/>
    </location>
</feature>
<keyword evidence="6" id="KW-0406">Ion transport</keyword>
<dbReference type="Pfam" id="PF11744">
    <property type="entry name" value="ALMT"/>
    <property type="match status" value="1"/>
</dbReference>
<proteinExistence type="inferred from homology"/>
<dbReference type="Proteomes" id="UP001314263">
    <property type="component" value="Unassembled WGS sequence"/>
</dbReference>
<evidence type="ECO:0000256" key="5">
    <source>
        <dbReference type="ARBA" id="ARBA00022989"/>
    </source>
</evidence>
<accession>A0AAV1IGG5</accession>
<evidence type="ECO:0000256" key="4">
    <source>
        <dbReference type="ARBA" id="ARBA00022692"/>
    </source>
</evidence>
<evidence type="ECO:0000256" key="3">
    <source>
        <dbReference type="ARBA" id="ARBA00022448"/>
    </source>
</evidence>
<evidence type="ECO:0000256" key="6">
    <source>
        <dbReference type="ARBA" id="ARBA00023065"/>
    </source>
</evidence>
<evidence type="ECO:0000256" key="10">
    <source>
        <dbReference type="SAM" id="Phobius"/>
    </source>
</evidence>
<protein>
    <submittedName>
        <fullName evidence="11">Uncharacterized protein</fullName>
    </submittedName>
</protein>
<gene>
    <name evidence="11" type="ORF">CVIRNUC_009632</name>
</gene>
<dbReference type="AlphaFoldDB" id="A0AAV1IGG5"/>
<dbReference type="InterPro" id="IPR020966">
    <property type="entry name" value="ALMT"/>
</dbReference>
<feature type="region of interest" description="Disordered" evidence="9">
    <location>
        <begin position="439"/>
        <end position="460"/>
    </location>
</feature>
<comment type="similarity">
    <text evidence="2">Belongs to the aromatic acid exporter (TC 2.A.85) family.</text>
</comment>
<keyword evidence="3" id="KW-0813">Transport</keyword>
<feature type="compositionally biased region" description="Basic and acidic residues" evidence="9">
    <location>
        <begin position="478"/>
        <end position="489"/>
    </location>
</feature>